<dbReference type="SUPFAM" id="SSF53448">
    <property type="entry name" value="Nucleotide-diphospho-sugar transferases"/>
    <property type="match status" value="1"/>
</dbReference>
<dbReference type="Gene3D" id="1.25.40.10">
    <property type="entry name" value="Tetratricopeptide repeat domain"/>
    <property type="match status" value="1"/>
</dbReference>
<reference evidence="2" key="1">
    <citation type="submission" date="2018-10" db="EMBL/GenBank/DDBJ databases">
        <title>Schaedlerella arabinophila gen. nov. sp. nov., isolated from the mouse intestinal tract and comparative analysis with the genome of the closely related altered Schaedler flora strain ASF502.</title>
        <authorList>
            <person name="Miyake S."/>
            <person name="Soh M."/>
            <person name="Seedorf H."/>
        </authorList>
    </citation>
    <scope>NUCLEOTIDE SEQUENCE [LARGE SCALE GENOMIC DNA]</scope>
    <source>
        <strain evidence="2">DSM 106076</strain>
    </source>
</reference>
<evidence type="ECO:0000259" key="1">
    <source>
        <dbReference type="Pfam" id="PF00535"/>
    </source>
</evidence>
<dbReference type="InterPro" id="IPR011990">
    <property type="entry name" value="TPR-like_helical_dom_sf"/>
</dbReference>
<dbReference type="InterPro" id="IPR029044">
    <property type="entry name" value="Nucleotide-diphossugar_trans"/>
</dbReference>
<dbReference type="GO" id="GO:0016740">
    <property type="term" value="F:transferase activity"/>
    <property type="evidence" value="ECO:0007669"/>
    <property type="project" value="UniProtKB-KW"/>
</dbReference>
<dbReference type="SUPFAM" id="SSF48452">
    <property type="entry name" value="TPR-like"/>
    <property type="match status" value="1"/>
</dbReference>
<protein>
    <submittedName>
        <fullName evidence="2">Glycosyltransferase</fullName>
    </submittedName>
</protein>
<organism evidence="2 3">
    <name type="scientific">Schaedlerella arabinosiphila</name>
    <dbReference type="NCBI Taxonomy" id="2044587"/>
    <lineage>
        <taxon>Bacteria</taxon>
        <taxon>Bacillati</taxon>
        <taxon>Bacillota</taxon>
        <taxon>Clostridia</taxon>
        <taxon>Lachnospirales</taxon>
        <taxon>Lachnospiraceae</taxon>
        <taxon>Schaedlerella</taxon>
    </lineage>
</organism>
<accession>A0A426DD27</accession>
<keyword evidence="3" id="KW-1185">Reference proteome</keyword>
<dbReference type="EMBL" id="RHJS01000002">
    <property type="protein sequence ID" value="RRK30749.1"/>
    <property type="molecule type" value="Genomic_DNA"/>
</dbReference>
<dbReference type="Gene3D" id="3.90.550.10">
    <property type="entry name" value="Spore Coat Polysaccharide Biosynthesis Protein SpsA, Chain A"/>
    <property type="match status" value="1"/>
</dbReference>
<proteinExistence type="predicted"/>
<keyword evidence="2" id="KW-0808">Transferase</keyword>
<name>A0A426DD27_9FIRM</name>
<dbReference type="PANTHER" id="PTHR43630:SF2">
    <property type="entry name" value="GLYCOSYLTRANSFERASE"/>
    <property type="match status" value="1"/>
</dbReference>
<comment type="caution">
    <text evidence="2">The sequence shown here is derived from an EMBL/GenBank/DDBJ whole genome shotgun (WGS) entry which is preliminary data.</text>
</comment>
<evidence type="ECO:0000313" key="2">
    <source>
        <dbReference type="EMBL" id="RRK30749.1"/>
    </source>
</evidence>
<dbReference type="Pfam" id="PF00535">
    <property type="entry name" value="Glycos_transf_2"/>
    <property type="match status" value="1"/>
</dbReference>
<dbReference type="RefSeq" id="WP_125126543.1">
    <property type="nucleotide sequence ID" value="NZ_RHJS01000002.1"/>
</dbReference>
<dbReference type="Proteomes" id="UP000274920">
    <property type="component" value="Unassembled WGS sequence"/>
</dbReference>
<dbReference type="CDD" id="cd02511">
    <property type="entry name" value="Beta4Glucosyltransferase"/>
    <property type="match status" value="1"/>
</dbReference>
<sequence>MPTISLCMIVKNEETHLARCLDSAAELVDEIIIVDTGSTDRTVEIASEYTSNVYSYPWKDDFSDARNDSFSKASMDYCMWLDADDILEETEKDKFLQLKQTLPPDADIVMMKYNISFDEAGNPSFSYFRERWIRNCSKFRWVGAVHEVIPQSGNIIYSDIAVCHKKITSGDPDRNLNIYRKLLDRGERLEPRHQYYFGRELYYHKQYEEAVSVLEQFLLSADGWVENKIEACSVCANCYYHLGQEQSALDILLRSMSFDLPRAELCCEIGKHFLERGDYHTAVYWYETALNRPKNHFSNGFVQPDCYDYVPLLQLCVCFDRMGDRKKAKEYNERAGACKPYSKAYLYNKQYFDSLQIS</sequence>
<dbReference type="PANTHER" id="PTHR43630">
    <property type="entry name" value="POLY-BETA-1,6-N-ACETYL-D-GLUCOSAMINE SYNTHASE"/>
    <property type="match status" value="1"/>
</dbReference>
<gene>
    <name evidence="2" type="ORF">EBB54_04665</name>
</gene>
<dbReference type="AlphaFoldDB" id="A0A426DD27"/>
<dbReference type="InterPro" id="IPR001173">
    <property type="entry name" value="Glyco_trans_2-like"/>
</dbReference>
<evidence type="ECO:0000313" key="3">
    <source>
        <dbReference type="Proteomes" id="UP000274920"/>
    </source>
</evidence>
<feature type="domain" description="Glycosyltransferase 2-like" evidence="1">
    <location>
        <begin position="5"/>
        <end position="109"/>
    </location>
</feature>